<dbReference type="Proteomes" id="UP000321337">
    <property type="component" value="Unassembled WGS sequence"/>
</dbReference>
<evidence type="ECO:0000313" key="1">
    <source>
        <dbReference type="EMBL" id="GEP30139.1"/>
    </source>
</evidence>
<protein>
    <submittedName>
        <fullName evidence="1">Haloacid dehalogenase</fullName>
    </submittedName>
</protein>
<dbReference type="InterPro" id="IPR023198">
    <property type="entry name" value="PGP-like_dom2"/>
</dbReference>
<dbReference type="Gene3D" id="3.40.50.1000">
    <property type="entry name" value="HAD superfamily/HAD-like"/>
    <property type="match status" value="1"/>
</dbReference>
<dbReference type="SFLD" id="SFLDS00003">
    <property type="entry name" value="Haloacid_Dehalogenase"/>
    <property type="match status" value="1"/>
</dbReference>
<dbReference type="OrthoDB" id="9782449at2"/>
<dbReference type="GO" id="GO:0006281">
    <property type="term" value="P:DNA repair"/>
    <property type="evidence" value="ECO:0007669"/>
    <property type="project" value="TreeGrafter"/>
</dbReference>
<dbReference type="Gene3D" id="1.10.150.240">
    <property type="entry name" value="Putative phosphatase, domain 2"/>
    <property type="match status" value="1"/>
</dbReference>
<dbReference type="GO" id="GO:0005829">
    <property type="term" value="C:cytosol"/>
    <property type="evidence" value="ECO:0007669"/>
    <property type="project" value="TreeGrafter"/>
</dbReference>
<reference evidence="1 2" key="1">
    <citation type="submission" date="2019-07" db="EMBL/GenBank/DDBJ databases">
        <title>Whole genome shotgun sequence of Thiobacillus plumbophilus NBRC 107929.</title>
        <authorList>
            <person name="Hosoyama A."/>
            <person name="Uohara A."/>
            <person name="Ohji S."/>
            <person name="Ichikawa N."/>
        </authorList>
    </citation>
    <scope>NUCLEOTIDE SEQUENCE [LARGE SCALE GENOMIC DNA]</scope>
    <source>
        <strain evidence="1 2">NBRC 107929</strain>
    </source>
</reference>
<comment type="caution">
    <text evidence="1">The sequence shown here is derived from an EMBL/GenBank/DDBJ whole genome shotgun (WGS) entry which is preliminary data.</text>
</comment>
<dbReference type="SUPFAM" id="SSF56784">
    <property type="entry name" value="HAD-like"/>
    <property type="match status" value="1"/>
</dbReference>
<gene>
    <name evidence="1" type="ORF">TPL01_12770</name>
</gene>
<dbReference type="PANTHER" id="PTHR43434:SF24">
    <property type="entry name" value="HYDROLASE-RELATED"/>
    <property type="match status" value="1"/>
</dbReference>
<dbReference type="NCBIfam" id="TIGR01549">
    <property type="entry name" value="HAD-SF-IA-v1"/>
    <property type="match status" value="1"/>
</dbReference>
<dbReference type="SFLD" id="SFLDG01135">
    <property type="entry name" value="C1.5.6:_HAD__Beta-PGM__Phospha"/>
    <property type="match status" value="1"/>
</dbReference>
<dbReference type="RefSeq" id="WP_147071919.1">
    <property type="nucleotide sequence ID" value="NZ_AP021884.1"/>
</dbReference>
<dbReference type="EMBL" id="BKAD01000011">
    <property type="protein sequence ID" value="GEP30139.1"/>
    <property type="molecule type" value="Genomic_DNA"/>
</dbReference>
<dbReference type="NCBIfam" id="TIGR01662">
    <property type="entry name" value="HAD-SF-IIIA"/>
    <property type="match status" value="1"/>
</dbReference>
<dbReference type="GO" id="GO:0008967">
    <property type="term" value="F:phosphoglycolate phosphatase activity"/>
    <property type="evidence" value="ECO:0007669"/>
    <property type="project" value="TreeGrafter"/>
</dbReference>
<dbReference type="InterPro" id="IPR050155">
    <property type="entry name" value="HAD-like_hydrolase_sf"/>
</dbReference>
<dbReference type="InterPro" id="IPR006549">
    <property type="entry name" value="HAD-SF_hydro_IIIA"/>
</dbReference>
<dbReference type="InterPro" id="IPR041492">
    <property type="entry name" value="HAD_2"/>
</dbReference>
<dbReference type="Pfam" id="PF13419">
    <property type="entry name" value="HAD_2"/>
    <property type="match status" value="1"/>
</dbReference>
<keyword evidence="2" id="KW-1185">Reference proteome</keyword>
<proteinExistence type="predicted"/>
<dbReference type="AlphaFoldDB" id="A0A512L6N3"/>
<dbReference type="InterPro" id="IPR036412">
    <property type="entry name" value="HAD-like_sf"/>
</dbReference>
<organism evidence="1 2">
    <name type="scientific">Sulfuriferula plumbiphila</name>
    <dbReference type="NCBI Taxonomy" id="171865"/>
    <lineage>
        <taxon>Bacteria</taxon>
        <taxon>Pseudomonadati</taxon>
        <taxon>Pseudomonadota</taxon>
        <taxon>Betaproteobacteria</taxon>
        <taxon>Nitrosomonadales</taxon>
        <taxon>Sulfuricellaceae</taxon>
        <taxon>Sulfuriferula</taxon>
    </lineage>
</organism>
<accession>A0A512L6N3</accession>
<dbReference type="InterPro" id="IPR023214">
    <property type="entry name" value="HAD_sf"/>
</dbReference>
<name>A0A512L6N3_9PROT</name>
<evidence type="ECO:0000313" key="2">
    <source>
        <dbReference type="Proteomes" id="UP000321337"/>
    </source>
</evidence>
<dbReference type="PANTHER" id="PTHR43434">
    <property type="entry name" value="PHOSPHOGLYCOLATE PHOSPHATASE"/>
    <property type="match status" value="1"/>
</dbReference>
<dbReference type="SFLD" id="SFLDG01129">
    <property type="entry name" value="C1.5:_HAD__Beta-PGM__Phosphata"/>
    <property type="match status" value="1"/>
</dbReference>
<sequence length="219" mass="23972">MSTRRFDLLIFDWDGTLMDSTGAIAQSIRLACADLGLRVPQTEEARQIIGLGLAEALHTLLPDMAPDDYPRLVERYRYHFLGQDHTLPLFDGVADTIAALHDADYRLAVATGKSRRGLERAFDHSGLRKFFHASRCADEGYSKPHPGMVLELMDCCGVDAERTLMIGDTSHDLQMALNAGVASVGVAYGAHSAASLQACQPLYIADDFKGLVAWLKIHA</sequence>
<dbReference type="InterPro" id="IPR006439">
    <property type="entry name" value="HAD-SF_hydro_IA"/>
</dbReference>